<evidence type="ECO:0000256" key="1">
    <source>
        <dbReference type="SAM" id="MobiDB-lite"/>
    </source>
</evidence>
<protein>
    <submittedName>
        <fullName evidence="2">Uncharacterized protein</fullName>
    </submittedName>
</protein>
<evidence type="ECO:0000313" key="3">
    <source>
        <dbReference type="Proteomes" id="UP001154114"/>
    </source>
</evidence>
<sequence length="557" mass="62986">MTRRKQNQFATEMELEVFNDDMDDIHTLTKPIPSFLSAFSDKGTPKANNDNNTVHPILQLPQKRVFPRADRIKKSVEFSPIIEARHDSKIDIIKPTPKEIEVDQEIRSLKETILCVNKKIDHVLDKIVNAPSAAPSDKKGLLPSNKVVVKGQEPVQMSKDPPKGQKTPPVSPHAPQNNNKAARQDGQNNNENSLHQGTSIQTQSVQATRHSAMKGQQTPQKLSTSQQTSNRTQTSRQKEKGTQHKTRNTTEKSTQATNSKAGIMVKKLVSLLSRSSTKKSELLVIKPSEDVVSMDNFIPAKHKAKIHKSVKRVEELIDEASKDDENSRLDHKGEDFETGEWFETASGGHKSIDLKTRLGTPNPSEEEVNVKSHLSKSNNSMKDVRSVCVLPTKQNCETNLEVFVDKVATRSFSEDFEKALQKFKTKHGEELDTKYIKNYKINEMIDDKFKSKSDVDETQLDSIKNKIQEVNKSKDGLNYNSENDFDNMFKSSSDVLNDYVAKEKIKDEAMKTMPRKIQPKVKKDNETEPALRIMNSDEIDRKNVETKNSKNLTKDNT</sequence>
<feature type="region of interest" description="Disordered" evidence="1">
    <location>
        <begin position="152"/>
        <end position="259"/>
    </location>
</feature>
<gene>
    <name evidence="2" type="ORF">CINC_LOCUS8931</name>
</gene>
<dbReference type="Proteomes" id="UP001154114">
    <property type="component" value="Chromosome 29"/>
</dbReference>
<name>A0A9N8KWP8_CHRIL</name>
<keyword evidence="3" id="KW-1185">Reference proteome</keyword>
<dbReference type="OrthoDB" id="7467125at2759"/>
<dbReference type="AlphaFoldDB" id="A0A9N8KWP8"/>
<dbReference type="EMBL" id="LR824032">
    <property type="protein sequence ID" value="CAD0206640.1"/>
    <property type="molecule type" value="Genomic_DNA"/>
</dbReference>
<accession>A0A9N8KWP8</accession>
<feature type="region of interest" description="Disordered" evidence="1">
    <location>
        <begin position="513"/>
        <end position="557"/>
    </location>
</feature>
<feature type="compositionally biased region" description="Basic and acidic residues" evidence="1">
    <location>
        <begin position="538"/>
        <end position="557"/>
    </location>
</feature>
<proteinExistence type="predicted"/>
<organism evidence="2 3">
    <name type="scientific">Chrysodeixis includens</name>
    <name type="common">Soybean looper</name>
    <name type="synonym">Pseudoplusia includens</name>
    <dbReference type="NCBI Taxonomy" id="689277"/>
    <lineage>
        <taxon>Eukaryota</taxon>
        <taxon>Metazoa</taxon>
        <taxon>Ecdysozoa</taxon>
        <taxon>Arthropoda</taxon>
        <taxon>Hexapoda</taxon>
        <taxon>Insecta</taxon>
        <taxon>Pterygota</taxon>
        <taxon>Neoptera</taxon>
        <taxon>Endopterygota</taxon>
        <taxon>Lepidoptera</taxon>
        <taxon>Glossata</taxon>
        <taxon>Ditrysia</taxon>
        <taxon>Noctuoidea</taxon>
        <taxon>Noctuidae</taxon>
        <taxon>Plusiinae</taxon>
        <taxon>Chrysodeixis</taxon>
    </lineage>
</organism>
<feature type="compositionally biased region" description="Low complexity" evidence="1">
    <location>
        <begin position="223"/>
        <end position="235"/>
    </location>
</feature>
<evidence type="ECO:0000313" key="2">
    <source>
        <dbReference type="EMBL" id="CAD0206640.1"/>
    </source>
</evidence>
<feature type="compositionally biased region" description="Polar residues" evidence="1">
    <location>
        <begin position="174"/>
        <end position="222"/>
    </location>
</feature>
<reference evidence="2" key="1">
    <citation type="submission" date="2021-12" db="EMBL/GenBank/DDBJ databases">
        <authorList>
            <person name="King R."/>
        </authorList>
    </citation>
    <scope>NUCLEOTIDE SEQUENCE</scope>
</reference>